<keyword evidence="4 12" id="KW-0028">Amino-acid biosynthesis</keyword>
<dbReference type="PANTHER" id="PTHR48099:SF5">
    <property type="entry name" value="C-1-TETRAHYDROFOLATE SYNTHASE, CYTOPLASMIC"/>
    <property type="match status" value="1"/>
</dbReference>
<evidence type="ECO:0000313" key="15">
    <source>
        <dbReference type="EMBL" id="HIZ25079.1"/>
    </source>
</evidence>
<keyword evidence="10 12" id="KW-0486">Methionine biosynthesis</keyword>
<dbReference type="PANTHER" id="PTHR48099">
    <property type="entry name" value="C-1-TETRAHYDROFOLATE SYNTHASE, CYTOPLASMIC-RELATED"/>
    <property type="match status" value="1"/>
</dbReference>
<organism evidence="15 16">
    <name type="scientific">Candidatus Gallimonas intestinigallinarum</name>
    <dbReference type="NCBI Taxonomy" id="2838604"/>
    <lineage>
        <taxon>Bacteria</taxon>
        <taxon>Bacillati</taxon>
        <taxon>Bacillota</taxon>
        <taxon>Clostridia</taxon>
        <taxon>Candidatus Gallimonas</taxon>
    </lineage>
</organism>
<keyword evidence="5 12" id="KW-0658">Purine biosynthesis</keyword>
<evidence type="ECO:0000256" key="3">
    <source>
        <dbReference type="ARBA" id="ARBA00022563"/>
    </source>
</evidence>
<gene>
    <name evidence="12 15" type="primary">folD</name>
    <name evidence="15" type="ORF">H9812_06380</name>
</gene>
<name>A0A9D2IVX3_9FIRM</name>
<evidence type="ECO:0000313" key="16">
    <source>
        <dbReference type="Proteomes" id="UP000824044"/>
    </source>
</evidence>
<keyword evidence="7 12" id="KW-0521">NADP</keyword>
<keyword evidence="9 12" id="KW-0368">Histidine biosynthesis</keyword>
<dbReference type="Proteomes" id="UP000824044">
    <property type="component" value="Unassembled WGS sequence"/>
</dbReference>
<comment type="pathway">
    <text evidence="1 12">One-carbon metabolism; tetrahydrofolate interconversion.</text>
</comment>
<dbReference type="GO" id="GO:0005829">
    <property type="term" value="C:cytosol"/>
    <property type="evidence" value="ECO:0007669"/>
    <property type="project" value="TreeGrafter"/>
</dbReference>
<feature type="binding site" evidence="12">
    <location>
        <position position="230"/>
    </location>
    <ligand>
        <name>NADP(+)</name>
        <dbReference type="ChEBI" id="CHEBI:58349"/>
    </ligand>
</feature>
<evidence type="ECO:0000256" key="8">
    <source>
        <dbReference type="ARBA" id="ARBA00023002"/>
    </source>
</evidence>
<dbReference type="AlphaFoldDB" id="A0A9D2IVX3"/>
<keyword evidence="6 12" id="KW-0378">Hydrolase</keyword>
<comment type="catalytic activity">
    <reaction evidence="12">
        <text>(6R)-5,10-methylene-5,6,7,8-tetrahydrofolate + NADP(+) = (6R)-5,10-methenyltetrahydrofolate + NADPH</text>
        <dbReference type="Rhea" id="RHEA:22812"/>
        <dbReference type="ChEBI" id="CHEBI:15636"/>
        <dbReference type="ChEBI" id="CHEBI:57455"/>
        <dbReference type="ChEBI" id="CHEBI:57783"/>
        <dbReference type="ChEBI" id="CHEBI:58349"/>
        <dbReference type="EC" id="1.5.1.5"/>
    </reaction>
</comment>
<comment type="caution">
    <text evidence="12">Lacks conserved residue(s) required for the propagation of feature annotation.</text>
</comment>
<dbReference type="FunFam" id="3.40.50.720:FF:000094">
    <property type="entry name" value="Bifunctional protein FolD"/>
    <property type="match status" value="1"/>
</dbReference>
<dbReference type="Gene3D" id="3.40.50.10860">
    <property type="entry name" value="Leucine Dehydrogenase, chain A, domain 1"/>
    <property type="match status" value="1"/>
</dbReference>
<evidence type="ECO:0000259" key="14">
    <source>
        <dbReference type="Pfam" id="PF02882"/>
    </source>
</evidence>
<keyword evidence="8 12" id="KW-0560">Oxidoreductase</keyword>
<dbReference type="NCBIfam" id="NF008058">
    <property type="entry name" value="PRK10792.1"/>
    <property type="match status" value="1"/>
</dbReference>
<evidence type="ECO:0000256" key="6">
    <source>
        <dbReference type="ARBA" id="ARBA00022801"/>
    </source>
</evidence>
<evidence type="ECO:0000256" key="12">
    <source>
        <dbReference type="HAMAP-Rule" id="MF_01576"/>
    </source>
</evidence>
<proteinExistence type="inferred from homology"/>
<dbReference type="SUPFAM" id="SSF51735">
    <property type="entry name" value="NAD(P)-binding Rossmann-fold domains"/>
    <property type="match status" value="1"/>
</dbReference>
<comment type="caution">
    <text evidence="15">The sequence shown here is derived from an EMBL/GenBank/DDBJ whole genome shotgun (WGS) entry which is preliminary data.</text>
</comment>
<dbReference type="GO" id="GO:0009086">
    <property type="term" value="P:methionine biosynthetic process"/>
    <property type="evidence" value="ECO:0007669"/>
    <property type="project" value="UniProtKB-KW"/>
</dbReference>
<evidence type="ECO:0000256" key="5">
    <source>
        <dbReference type="ARBA" id="ARBA00022755"/>
    </source>
</evidence>
<dbReference type="PRINTS" id="PR00085">
    <property type="entry name" value="THFDHDRGNASE"/>
</dbReference>
<dbReference type="EC" id="1.5.1.5" evidence="12"/>
<dbReference type="Pfam" id="PF02882">
    <property type="entry name" value="THF_DHG_CYH_C"/>
    <property type="match status" value="1"/>
</dbReference>
<evidence type="ECO:0000256" key="10">
    <source>
        <dbReference type="ARBA" id="ARBA00023167"/>
    </source>
</evidence>
<keyword evidence="3 12" id="KW-0554">One-carbon metabolism</keyword>
<feature type="domain" description="Tetrahydrofolate dehydrogenase/cyclohydrolase NAD(P)-binding" evidence="14">
    <location>
        <begin position="138"/>
        <end position="278"/>
    </location>
</feature>
<dbReference type="InterPro" id="IPR036291">
    <property type="entry name" value="NAD(P)-bd_dom_sf"/>
</dbReference>
<evidence type="ECO:0000259" key="13">
    <source>
        <dbReference type="Pfam" id="PF00763"/>
    </source>
</evidence>
<dbReference type="GO" id="GO:0035999">
    <property type="term" value="P:tetrahydrofolate interconversion"/>
    <property type="evidence" value="ECO:0007669"/>
    <property type="project" value="UniProtKB-UniRule"/>
</dbReference>
<dbReference type="GO" id="GO:0004488">
    <property type="term" value="F:methylenetetrahydrofolate dehydrogenase (NADP+) activity"/>
    <property type="evidence" value="ECO:0007669"/>
    <property type="project" value="UniProtKB-UniRule"/>
</dbReference>
<dbReference type="EC" id="3.5.4.9" evidence="12"/>
<evidence type="ECO:0000256" key="9">
    <source>
        <dbReference type="ARBA" id="ARBA00023102"/>
    </source>
</evidence>
<dbReference type="CDD" id="cd01080">
    <property type="entry name" value="NAD_bind_m-THF_DH_Cyclohyd"/>
    <property type="match status" value="1"/>
</dbReference>
<comment type="catalytic activity">
    <reaction evidence="12">
        <text>(6R)-5,10-methenyltetrahydrofolate + H2O = (6R)-10-formyltetrahydrofolate + H(+)</text>
        <dbReference type="Rhea" id="RHEA:23700"/>
        <dbReference type="ChEBI" id="CHEBI:15377"/>
        <dbReference type="ChEBI" id="CHEBI:15378"/>
        <dbReference type="ChEBI" id="CHEBI:57455"/>
        <dbReference type="ChEBI" id="CHEBI:195366"/>
        <dbReference type="EC" id="3.5.4.9"/>
    </reaction>
</comment>
<dbReference type="InterPro" id="IPR020867">
    <property type="entry name" value="THF_DH/CycHdrlase_CS"/>
</dbReference>
<dbReference type="InterPro" id="IPR000672">
    <property type="entry name" value="THF_DH/CycHdrlase"/>
</dbReference>
<dbReference type="GO" id="GO:0000105">
    <property type="term" value="P:L-histidine biosynthetic process"/>
    <property type="evidence" value="ECO:0007669"/>
    <property type="project" value="UniProtKB-KW"/>
</dbReference>
<dbReference type="FunFam" id="3.40.50.10860:FF:000005">
    <property type="entry name" value="C-1-tetrahydrofolate synthase, cytoplasmic, putative"/>
    <property type="match status" value="1"/>
</dbReference>
<reference evidence="15" key="2">
    <citation type="submission" date="2021-04" db="EMBL/GenBank/DDBJ databases">
        <authorList>
            <person name="Gilroy R."/>
        </authorList>
    </citation>
    <scope>NUCLEOTIDE SEQUENCE</scope>
    <source>
        <strain evidence="15">CHK33-5263</strain>
    </source>
</reference>
<feature type="binding site" evidence="12">
    <location>
        <begin position="164"/>
        <end position="166"/>
    </location>
    <ligand>
        <name>NADP(+)</name>
        <dbReference type="ChEBI" id="CHEBI:58349"/>
    </ligand>
</feature>
<evidence type="ECO:0000256" key="2">
    <source>
        <dbReference type="ARBA" id="ARBA00011738"/>
    </source>
</evidence>
<dbReference type="Pfam" id="PF00763">
    <property type="entry name" value="THF_DHG_CYH"/>
    <property type="match status" value="1"/>
</dbReference>
<dbReference type="PROSITE" id="PS00767">
    <property type="entry name" value="THF_DHG_CYH_2"/>
    <property type="match status" value="1"/>
</dbReference>
<evidence type="ECO:0000256" key="11">
    <source>
        <dbReference type="ARBA" id="ARBA00023268"/>
    </source>
</evidence>
<evidence type="ECO:0000256" key="7">
    <source>
        <dbReference type="ARBA" id="ARBA00022857"/>
    </source>
</evidence>
<feature type="domain" description="Tetrahydrofolate dehydrogenase/cyclohydrolase catalytic" evidence="13">
    <location>
        <begin position="4"/>
        <end position="119"/>
    </location>
</feature>
<dbReference type="InterPro" id="IPR046346">
    <property type="entry name" value="Aminoacid_DH-like_N_sf"/>
</dbReference>
<dbReference type="GO" id="GO:0006164">
    <property type="term" value="P:purine nucleotide biosynthetic process"/>
    <property type="evidence" value="ECO:0007669"/>
    <property type="project" value="UniProtKB-KW"/>
</dbReference>
<dbReference type="SUPFAM" id="SSF53223">
    <property type="entry name" value="Aminoacid dehydrogenase-like, N-terminal domain"/>
    <property type="match status" value="1"/>
</dbReference>
<keyword evidence="11 12" id="KW-0511">Multifunctional enzyme</keyword>
<reference evidence="15" key="1">
    <citation type="journal article" date="2021" name="PeerJ">
        <title>Extensive microbial diversity within the chicken gut microbiome revealed by metagenomics and culture.</title>
        <authorList>
            <person name="Gilroy R."/>
            <person name="Ravi A."/>
            <person name="Getino M."/>
            <person name="Pursley I."/>
            <person name="Horton D.L."/>
            <person name="Alikhan N.F."/>
            <person name="Baker D."/>
            <person name="Gharbi K."/>
            <person name="Hall N."/>
            <person name="Watson M."/>
            <person name="Adriaenssens E.M."/>
            <person name="Foster-Nyarko E."/>
            <person name="Jarju S."/>
            <person name="Secka A."/>
            <person name="Antonio M."/>
            <person name="Oren A."/>
            <person name="Chaudhuri R.R."/>
            <person name="La Ragione R."/>
            <person name="Hildebrand F."/>
            <person name="Pallen M.J."/>
        </authorList>
    </citation>
    <scope>NUCLEOTIDE SEQUENCE</scope>
    <source>
        <strain evidence="15">CHK33-5263</strain>
    </source>
</reference>
<accession>A0A9D2IVX3</accession>
<sequence length="281" mass="29883">MTIIDGKKTAAEIRAQLRGKTAAFEEKYGQKVGLAVVLIGEDPASQVYVRNKIRGCEEAGIRSFAHYLPADVTQAEAEELVRALASDDAVHGILVQLPLPRHLNADKILACIPAEKDVDGFSAENIGRLARNEECTVACTPLGVMELLHRYGVEPRGKRAVVIGRSNIVGRPMALLLLNADATVTICHSRTVNLAEECARADILIAAIGKPNFVTADMVKEGAVVVDVGINRVDGKLVGDVDFAAVSQKASLITPVPGGVGPMTIAMLLQNAVSCAERAMR</sequence>
<dbReference type="Gene3D" id="3.40.50.720">
    <property type="entry name" value="NAD(P)-binding Rossmann-like Domain"/>
    <property type="match status" value="1"/>
</dbReference>
<comment type="subunit">
    <text evidence="2 12">Homodimer.</text>
</comment>
<evidence type="ECO:0000256" key="4">
    <source>
        <dbReference type="ARBA" id="ARBA00022605"/>
    </source>
</evidence>
<evidence type="ECO:0000256" key="1">
    <source>
        <dbReference type="ARBA" id="ARBA00004777"/>
    </source>
</evidence>
<dbReference type="InterPro" id="IPR020630">
    <property type="entry name" value="THF_DH/CycHdrlase_cat_dom"/>
</dbReference>
<dbReference type="HAMAP" id="MF_01576">
    <property type="entry name" value="THF_DHG_CYH"/>
    <property type="match status" value="1"/>
</dbReference>
<dbReference type="GO" id="GO:0004477">
    <property type="term" value="F:methenyltetrahydrofolate cyclohydrolase activity"/>
    <property type="evidence" value="ECO:0007669"/>
    <property type="project" value="UniProtKB-UniRule"/>
</dbReference>
<protein>
    <recommendedName>
        <fullName evidence="12">Bifunctional protein FolD</fullName>
    </recommendedName>
    <domain>
        <recommendedName>
            <fullName evidence="12">Methylenetetrahydrofolate dehydrogenase</fullName>
            <ecNumber evidence="12">1.5.1.5</ecNumber>
        </recommendedName>
    </domain>
    <domain>
        <recommendedName>
            <fullName evidence="12">Methenyltetrahydrofolate cyclohydrolase</fullName>
            <ecNumber evidence="12">3.5.4.9</ecNumber>
        </recommendedName>
    </domain>
</protein>
<comment type="similarity">
    <text evidence="12">Belongs to the tetrahydrofolate dehydrogenase/cyclohydrolase family.</text>
</comment>
<dbReference type="NCBIfam" id="NF010783">
    <property type="entry name" value="PRK14186.1"/>
    <property type="match status" value="1"/>
</dbReference>
<comment type="function">
    <text evidence="12">Catalyzes the oxidation of 5,10-methylenetetrahydrofolate to 5,10-methenyltetrahydrofolate and then the hydrolysis of 5,10-methenyltetrahydrofolate to 10-formyltetrahydrofolate.</text>
</comment>
<dbReference type="EMBL" id="DXBS01000119">
    <property type="protein sequence ID" value="HIZ25079.1"/>
    <property type="molecule type" value="Genomic_DNA"/>
</dbReference>
<dbReference type="InterPro" id="IPR020631">
    <property type="entry name" value="THF_DH/CycHdrlase_NAD-bd_dom"/>
</dbReference>